<comment type="caution">
    <text evidence="2">The sequence shown here is derived from an EMBL/GenBank/DDBJ whole genome shotgun (WGS) entry which is preliminary data.</text>
</comment>
<feature type="region of interest" description="Disordered" evidence="1">
    <location>
        <begin position="67"/>
        <end position="95"/>
    </location>
</feature>
<reference evidence="2" key="2">
    <citation type="submission" date="2020-09" db="EMBL/GenBank/DDBJ databases">
        <authorList>
            <person name="Sun Q."/>
            <person name="Ohkuma M."/>
        </authorList>
    </citation>
    <scope>NUCLEOTIDE SEQUENCE</scope>
    <source>
        <strain evidence="2">JCM 4477</strain>
    </source>
</reference>
<feature type="region of interest" description="Disordered" evidence="1">
    <location>
        <begin position="1"/>
        <end position="21"/>
    </location>
</feature>
<dbReference type="Proteomes" id="UP000630718">
    <property type="component" value="Unassembled WGS sequence"/>
</dbReference>
<evidence type="ECO:0000256" key="1">
    <source>
        <dbReference type="SAM" id="MobiDB-lite"/>
    </source>
</evidence>
<sequence length="149" mass="15968">MTNENENGRLTWISAAPPGRTHDNTAARHDAHPTHLRAAGLGALPDLGFRGLDNGILDHTSTLTASSSWRRRSGTRRHPEAALGPSACTDSPHGTKTVHRLRRRTVMSSRLAVEIDVELPEVRVVRVNAVPAGVPAQAAGDVALELIEV</sequence>
<gene>
    <name evidence="2" type="ORF">GCM10018772_24040</name>
</gene>
<evidence type="ECO:0008006" key="4">
    <source>
        <dbReference type="Google" id="ProtNLM"/>
    </source>
</evidence>
<accession>A0A919DYM6</accession>
<dbReference type="AlphaFoldDB" id="A0A919DYM6"/>
<protein>
    <recommendedName>
        <fullName evidence="4">Transposase</fullName>
    </recommendedName>
</protein>
<organism evidence="2 3">
    <name type="scientific">Streptomyces fumanus</name>
    <dbReference type="NCBI Taxonomy" id="67302"/>
    <lineage>
        <taxon>Bacteria</taxon>
        <taxon>Bacillati</taxon>
        <taxon>Actinomycetota</taxon>
        <taxon>Actinomycetes</taxon>
        <taxon>Kitasatosporales</taxon>
        <taxon>Streptomycetaceae</taxon>
        <taxon>Streptomyces</taxon>
    </lineage>
</organism>
<reference evidence="2" key="1">
    <citation type="journal article" date="2014" name="Int. J. Syst. Evol. Microbiol.">
        <title>Complete genome sequence of Corynebacterium casei LMG S-19264T (=DSM 44701T), isolated from a smear-ripened cheese.</title>
        <authorList>
            <consortium name="US DOE Joint Genome Institute (JGI-PGF)"/>
            <person name="Walter F."/>
            <person name="Albersmeier A."/>
            <person name="Kalinowski J."/>
            <person name="Ruckert C."/>
        </authorList>
    </citation>
    <scope>NUCLEOTIDE SEQUENCE</scope>
    <source>
        <strain evidence="2">JCM 4477</strain>
    </source>
</reference>
<name>A0A919DYM6_9ACTN</name>
<evidence type="ECO:0000313" key="3">
    <source>
        <dbReference type="Proteomes" id="UP000630718"/>
    </source>
</evidence>
<evidence type="ECO:0000313" key="2">
    <source>
        <dbReference type="EMBL" id="GHE98779.1"/>
    </source>
</evidence>
<proteinExistence type="predicted"/>
<dbReference type="EMBL" id="BNBI01000004">
    <property type="protein sequence ID" value="GHE98779.1"/>
    <property type="molecule type" value="Genomic_DNA"/>
</dbReference>
<keyword evidence="3" id="KW-1185">Reference proteome</keyword>